<feature type="domain" description="DUF6594" evidence="2">
    <location>
        <begin position="16"/>
        <end position="312"/>
    </location>
</feature>
<dbReference type="AlphaFoldDB" id="A0AAE0N389"/>
<gene>
    <name evidence="3" type="ORF">B0T24DRAFT_533027</name>
</gene>
<evidence type="ECO:0000313" key="3">
    <source>
        <dbReference type="EMBL" id="KAK3369281.1"/>
    </source>
</evidence>
<proteinExistence type="predicted"/>
<dbReference type="PANTHER" id="PTHR34502">
    <property type="entry name" value="DUF6594 DOMAIN-CONTAINING PROTEIN-RELATED"/>
    <property type="match status" value="1"/>
</dbReference>
<keyword evidence="1" id="KW-1133">Transmembrane helix</keyword>
<organism evidence="3 4">
    <name type="scientific">Lasiosphaeria ovina</name>
    <dbReference type="NCBI Taxonomy" id="92902"/>
    <lineage>
        <taxon>Eukaryota</taxon>
        <taxon>Fungi</taxon>
        <taxon>Dikarya</taxon>
        <taxon>Ascomycota</taxon>
        <taxon>Pezizomycotina</taxon>
        <taxon>Sordariomycetes</taxon>
        <taxon>Sordariomycetidae</taxon>
        <taxon>Sordariales</taxon>
        <taxon>Lasiosphaeriaceae</taxon>
        <taxon>Lasiosphaeria</taxon>
    </lineage>
</organism>
<sequence length="313" mass="35126">MAAPRQGTAPELLEGYDKLAKFIGASPEYAVFHGFKSLYAESLLYQQAEVVHLSGELNDIRIADRAAPFPRNIYHRNWTQLRGSLGSATVTGEAGDEHSPPIHGLLWLTYEGLDDSLIRYEKILRMSQPHRRKLADIYNWMTRSTLGNISITSYDRDIFKNQNEDPLVLLDPSESDTFTAWVQDHLIQTYHRFGGRYLAVRLTLLPSHRLIPNTIADIKYIYLLTLMDQQTPNTSPHLRGTVTYSEPVIKWVTRLVTVTVACAVPIGAIFALHFIVDTAARLGIVFAMSVVFALCMALMTSATTHDIFSATST</sequence>
<comment type="caution">
    <text evidence="3">The sequence shown here is derived from an EMBL/GenBank/DDBJ whole genome shotgun (WGS) entry which is preliminary data.</text>
</comment>
<reference evidence="3" key="1">
    <citation type="journal article" date="2023" name="Mol. Phylogenet. Evol.">
        <title>Genome-scale phylogeny and comparative genomics of the fungal order Sordariales.</title>
        <authorList>
            <person name="Hensen N."/>
            <person name="Bonometti L."/>
            <person name="Westerberg I."/>
            <person name="Brannstrom I.O."/>
            <person name="Guillou S."/>
            <person name="Cros-Aarteil S."/>
            <person name="Calhoun S."/>
            <person name="Haridas S."/>
            <person name="Kuo A."/>
            <person name="Mondo S."/>
            <person name="Pangilinan J."/>
            <person name="Riley R."/>
            <person name="LaButti K."/>
            <person name="Andreopoulos B."/>
            <person name="Lipzen A."/>
            <person name="Chen C."/>
            <person name="Yan M."/>
            <person name="Daum C."/>
            <person name="Ng V."/>
            <person name="Clum A."/>
            <person name="Steindorff A."/>
            <person name="Ohm R.A."/>
            <person name="Martin F."/>
            <person name="Silar P."/>
            <person name="Natvig D.O."/>
            <person name="Lalanne C."/>
            <person name="Gautier V."/>
            <person name="Ament-Velasquez S.L."/>
            <person name="Kruys A."/>
            <person name="Hutchinson M.I."/>
            <person name="Powell A.J."/>
            <person name="Barry K."/>
            <person name="Miller A.N."/>
            <person name="Grigoriev I.V."/>
            <person name="Debuchy R."/>
            <person name="Gladieux P."/>
            <person name="Hiltunen Thoren M."/>
            <person name="Johannesson H."/>
        </authorList>
    </citation>
    <scope>NUCLEOTIDE SEQUENCE</scope>
    <source>
        <strain evidence="3">CBS 958.72</strain>
    </source>
</reference>
<keyword evidence="1" id="KW-0812">Transmembrane</keyword>
<evidence type="ECO:0000259" key="2">
    <source>
        <dbReference type="Pfam" id="PF20237"/>
    </source>
</evidence>
<dbReference type="EMBL" id="JAULSN010000006">
    <property type="protein sequence ID" value="KAK3369281.1"/>
    <property type="molecule type" value="Genomic_DNA"/>
</dbReference>
<dbReference type="Pfam" id="PF20237">
    <property type="entry name" value="DUF6594"/>
    <property type="match status" value="1"/>
</dbReference>
<name>A0AAE0N389_9PEZI</name>
<protein>
    <recommendedName>
        <fullName evidence="2">DUF6594 domain-containing protein</fullName>
    </recommendedName>
</protein>
<accession>A0AAE0N389</accession>
<evidence type="ECO:0000256" key="1">
    <source>
        <dbReference type="SAM" id="Phobius"/>
    </source>
</evidence>
<dbReference type="InterPro" id="IPR046529">
    <property type="entry name" value="DUF6594"/>
</dbReference>
<feature type="transmembrane region" description="Helical" evidence="1">
    <location>
        <begin position="255"/>
        <end position="276"/>
    </location>
</feature>
<evidence type="ECO:0000313" key="4">
    <source>
        <dbReference type="Proteomes" id="UP001287356"/>
    </source>
</evidence>
<dbReference type="Proteomes" id="UP001287356">
    <property type="component" value="Unassembled WGS sequence"/>
</dbReference>
<dbReference type="PANTHER" id="PTHR34502:SF5">
    <property type="entry name" value="DUF6594 DOMAIN-CONTAINING PROTEIN"/>
    <property type="match status" value="1"/>
</dbReference>
<feature type="transmembrane region" description="Helical" evidence="1">
    <location>
        <begin position="282"/>
        <end position="299"/>
    </location>
</feature>
<keyword evidence="4" id="KW-1185">Reference proteome</keyword>
<reference evidence="3" key="2">
    <citation type="submission" date="2023-06" db="EMBL/GenBank/DDBJ databases">
        <authorList>
            <consortium name="Lawrence Berkeley National Laboratory"/>
            <person name="Haridas S."/>
            <person name="Hensen N."/>
            <person name="Bonometti L."/>
            <person name="Westerberg I."/>
            <person name="Brannstrom I.O."/>
            <person name="Guillou S."/>
            <person name="Cros-Aarteil S."/>
            <person name="Calhoun S."/>
            <person name="Kuo A."/>
            <person name="Mondo S."/>
            <person name="Pangilinan J."/>
            <person name="Riley R."/>
            <person name="Labutti K."/>
            <person name="Andreopoulos B."/>
            <person name="Lipzen A."/>
            <person name="Chen C."/>
            <person name="Yanf M."/>
            <person name="Daum C."/>
            <person name="Ng V."/>
            <person name="Clum A."/>
            <person name="Steindorff A."/>
            <person name="Ohm R."/>
            <person name="Martin F."/>
            <person name="Silar P."/>
            <person name="Natvig D."/>
            <person name="Lalanne C."/>
            <person name="Gautier V."/>
            <person name="Ament-Velasquez S.L."/>
            <person name="Kruys A."/>
            <person name="Hutchinson M.I."/>
            <person name="Powell A.J."/>
            <person name="Barry K."/>
            <person name="Miller A.N."/>
            <person name="Grigoriev I.V."/>
            <person name="Debuchy R."/>
            <person name="Gladieux P."/>
            <person name="Thoren M.H."/>
            <person name="Johannesson H."/>
        </authorList>
    </citation>
    <scope>NUCLEOTIDE SEQUENCE</scope>
    <source>
        <strain evidence="3">CBS 958.72</strain>
    </source>
</reference>
<keyword evidence="1" id="KW-0472">Membrane</keyword>